<feature type="domain" description="Teneurin-like YD-shell" evidence="4">
    <location>
        <begin position="864"/>
        <end position="994"/>
    </location>
</feature>
<evidence type="ECO:0000259" key="3">
    <source>
        <dbReference type="Pfam" id="PF20148"/>
    </source>
</evidence>
<evidence type="ECO:0000256" key="1">
    <source>
        <dbReference type="ARBA" id="ARBA00022737"/>
    </source>
</evidence>
<protein>
    <recommendedName>
        <fullName evidence="7">Type IV secretion protein Rhs</fullName>
    </recommendedName>
</protein>
<gene>
    <name evidence="5" type="ORF">GAO09_26595</name>
</gene>
<name>A0A6A8AER7_9HYPH</name>
<dbReference type="Proteomes" id="UP000435138">
    <property type="component" value="Unassembled WGS sequence"/>
</dbReference>
<dbReference type="EMBL" id="WIXI01000051">
    <property type="protein sequence ID" value="MQY49602.1"/>
    <property type="molecule type" value="Genomic_DNA"/>
</dbReference>
<feature type="region of interest" description="Disordered" evidence="2">
    <location>
        <begin position="322"/>
        <end position="365"/>
    </location>
</feature>
<dbReference type="Gene3D" id="2.180.10.10">
    <property type="entry name" value="RHS repeat-associated core"/>
    <property type="match status" value="3"/>
</dbReference>
<dbReference type="PRINTS" id="PR00394">
    <property type="entry name" value="RHSPROTEIN"/>
</dbReference>
<feature type="domain" description="DUF6531" evidence="3">
    <location>
        <begin position="361"/>
        <end position="434"/>
    </location>
</feature>
<evidence type="ECO:0000256" key="2">
    <source>
        <dbReference type="SAM" id="MobiDB-lite"/>
    </source>
</evidence>
<dbReference type="PANTHER" id="PTHR32305">
    <property type="match status" value="1"/>
</dbReference>
<feature type="region of interest" description="Disordered" evidence="2">
    <location>
        <begin position="75"/>
        <end position="103"/>
    </location>
</feature>
<comment type="caution">
    <text evidence="5">The sequence shown here is derived from an EMBL/GenBank/DDBJ whole genome shotgun (WGS) entry which is preliminary data.</text>
</comment>
<feature type="compositionally biased region" description="Basic and acidic residues" evidence="2">
    <location>
        <begin position="322"/>
        <end position="346"/>
    </location>
</feature>
<reference evidence="5 6" key="1">
    <citation type="submission" date="2019-11" db="EMBL/GenBank/DDBJ databases">
        <title>Genome analysis of Rhizobacterium cereale a novel genus and species isolated from maize roots in North Spain.</title>
        <authorList>
            <person name="Menendez E."/>
            <person name="Flores-Felix J.D."/>
            <person name="Ramirez-Bahena M.-H."/>
            <person name="Igual J.M."/>
            <person name="Garcia-Fraile P."/>
            <person name="Peix A."/>
            <person name="Velazquez E."/>
        </authorList>
    </citation>
    <scope>NUCLEOTIDE SEQUENCE [LARGE SCALE GENOMIC DNA]</scope>
    <source>
        <strain evidence="5 6">RZME27</strain>
    </source>
</reference>
<dbReference type="InterPro" id="IPR056823">
    <property type="entry name" value="TEN-like_YD-shell"/>
</dbReference>
<evidence type="ECO:0000259" key="4">
    <source>
        <dbReference type="Pfam" id="PF25023"/>
    </source>
</evidence>
<dbReference type="Pfam" id="PF25023">
    <property type="entry name" value="TEN_YD-shell"/>
    <property type="match status" value="1"/>
</dbReference>
<evidence type="ECO:0000313" key="5">
    <source>
        <dbReference type="EMBL" id="MQY49602.1"/>
    </source>
</evidence>
<dbReference type="Pfam" id="PF05593">
    <property type="entry name" value="RHS_repeat"/>
    <property type="match status" value="4"/>
</dbReference>
<dbReference type="InterPro" id="IPR050708">
    <property type="entry name" value="T6SS_VgrG/RHS"/>
</dbReference>
<dbReference type="Pfam" id="PF20148">
    <property type="entry name" value="DUF6531"/>
    <property type="match status" value="1"/>
</dbReference>
<dbReference type="InterPro" id="IPR045351">
    <property type="entry name" value="DUF6531"/>
</dbReference>
<organism evidence="5 6">
    <name type="scientific">Endobacterium cereale</name>
    <dbReference type="NCBI Taxonomy" id="2663029"/>
    <lineage>
        <taxon>Bacteria</taxon>
        <taxon>Pseudomonadati</taxon>
        <taxon>Pseudomonadota</taxon>
        <taxon>Alphaproteobacteria</taxon>
        <taxon>Hyphomicrobiales</taxon>
        <taxon>Rhizobiaceae</taxon>
        <taxon>Endobacterium</taxon>
    </lineage>
</organism>
<dbReference type="NCBIfam" id="TIGR03696">
    <property type="entry name" value="Rhs_assc_core"/>
    <property type="match status" value="1"/>
</dbReference>
<keyword evidence="1" id="KW-0677">Repeat</keyword>
<evidence type="ECO:0000313" key="6">
    <source>
        <dbReference type="Proteomes" id="UP000435138"/>
    </source>
</evidence>
<evidence type="ECO:0008006" key="7">
    <source>
        <dbReference type="Google" id="ProtNLM"/>
    </source>
</evidence>
<sequence length="1575" mass="172860">MAAKVDIYHTNVTETANSIGLLNSPSIPAGSQIFHRSGANFFLKPPTGTPGWDGNFVFFTNTDLEKALIDKADKEEAAKTARQKVKSRTGSNPHESKQTANAIGKVVVSPAATPEGVNQDSGLWDGMVFASKHGWGFVKGAAVEFVTTVWDTAKLLGTVGYNTSVPAWVASHYESTSGKQLPGWLPKFDRTAAVATDTVEGLEAVIDDPSILWQDISQSWSQGDYGEALGTGTARLGMLVAGPEEWAAKAITTLSKTAKLASRVGRIEELSSKVVSDARKTGKWDGPVKGMREGGALDDFLAKATPDEIDMLERQGLISAEEAAKARAAKPEKPNGDGDRTKRDKDPEEVEADPQEPKKSGEPVIVTRGEYVENFPEFYLNGTIQLDLRRHYGHMRDTLGPLGRNRTCVFDQTFEVRNDNKLLFRDGEGRRIVFRRPFGFAASQNAKYRHLSLTAPWLKKLKLDDGQTVRSFEQGKDKIYRLVAIEDASGNTIVLERREDLLESAAHSDGFKLVFDNNGDGQRTAITLEEGGAQKRLVTYTYDTSGNMTQADCTASFTVTYTYDDAGRLMTWRDSTGRSRLELIYDDAGRVLKTETNGPFHNDCFSYDPATRRTHYRAGGGDTAERSDYDADENILAETDALGNEIRHSYAGHYRTATVDPLGHTTRYAWDIDGNLSELIDAEGRRTRLRWDGPGRLQAVSLAGAGDGWRFTRDDAGRVIEAIDPNGAITRHDWTTAGRLAATLRPDGTTERCEYDARHRLIAIIDAAGGVTRLRRDDPFGRVTSVIDPLGTRTTYAYSETNGAPFDTPAQVVRPDGVTLSRRFDSEGETVDVTDGEGRVTQYAYGPFDQLLSVTDPLGGKLSLTYDVRGDLVRIDNANGRRFTYERDAAGRVIAETDFDERTIRYERDVAGRVIRQTNGDGSCVTFAYDAAGLLTERCGYQPGEASDMHPPQTRERFSYDGAGRLLGADNEEATVRFTRDEAGRIVTEEVNGRVVEHGYDALGRRTERRIGGSLAAYAYDPLGALSELTLSGGGSDANAGLTEAIAFQRDALGRETGRIAGDFALRQVFDTAGQLTRQSVATRGAAPFERQYGWNKAFEPLSVSDPLWGGTRYSYDNNGQVSEARHGEGLPSPQDLAAGFFGLAGERVEIERFEYDAAHDVAASDTALAGEPEGRSLSPWLRSAGGKVRAARGPAGKRILLTHDDQGRVIERRVERNGFRPKVWRFGWNALDRLIWCDTPEGARWRYGSDPFGRRLWKRCDNARAQGQPVKGVGKVGGTRPAQHGEAYLWDGDVIAEAAPLYADGTPAWEAAVSWHYEPGGFRPLARQSAEGVHHVVTDPLGTPRELYDGTGERIWSRAHWLWGGTRARQIAGIAAKDDGDHEAGDALCPIGFPGQWQDAESGLCYNRHRVYDPDAGQYLSPDPIGLEGGVRPQGYVDGPTAWMDPLGLAKCQVLQELDALQTQQGPDSHFLDRHGAQTTLKDQQIRAQTGFTPDKKVGKPVPSSRFYTHSDQLDAAKRAIAMYKQNPQGRIDIPMGRPMGEGYLKGGTQYFTSDTVRAYFDPSGNLMTIFPLK</sequence>
<proteinExistence type="predicted"/>
<keyword evidence="6" id="KW-1185">Reference proteome</keyword>
<dbReference type="InterPro" id="IPR022385">
    <property type="entry name" value="Rhs_assc_core"/>
</dbReference>
<dbReference type="RefSeq" id="WP_153359546.1">
    <property type="nucleotide sequence ID" value="NZ_WIXI01000051.1"/>
</dbReference>
<dbReference type="InterPro" id="IPR031325">
    <property type="entry name" value="RHS_repeat"/>
</dbReference>
<dbReference type="NCBIfam" id="TIGR01643">
    <property type="entry name" value="YD_repeat_2x"/>
    <property type="match status" value="8"/>
</dbReference>
<dbReference type="PANTHER" id="PTHR32305:SF15">
    <property type="entry name" value="PROTEIN RHSA-RELATED"/>
    <property type="match status" value="1"/>
</dbReference>
<feature type="compositionally biased region" description="Polar residues" evidence="2">
    <location>
        <begin position="88"/>
        <end position="101"/>
    </location>
</feature>
<dbReference type="InterPro" id="IPR006530">
    <property type="entry name" value="YD"/>
</dbReference>
<accession>A0A6A8AER7</accession>